<keyword evidence="1" id="KW-0143">Chaperone</keyword>
<evidence type="ECO:0000256" key="1">
    <source>
        <dbReference type="ARBA" id="ARBA00023186"/>
    </source>
</evidence>
<sequence>MSVVPYFVAAAGSSTLRIVEMFFSIPKDAERYLNHEINFKEATDGIVKNIHIYVPLTTAKLICDTIVLSTISKWIYDVLIHVRYIFKGLINYGLEAFKNAVKLSLNHIFTALKNCSISLIASQFKYMYNKREKVLLSISIIDFCTMCNHIYLLIISQSNGFKKNIQLELMKYWLECMGIIRAVAESNNINFVKYMNKCYSDEIYINNISSLNNEPSLEWKRVKDPEFIRIITVSLEDIFHGKVCDVIVQRKIRDINKQIPEIEEATYQVIIEPGYVDGKTFRFIEAGHKDPVNIPADLVVTIRTEPHRLYERSGSNLIYIAKISLQQALDGLPVQIPLIDGRTEEFYPNDIINPHTQFIIDQAGLPDPTNNGIRGRLIVKFDIDFPDYKLGREPVE</sequence>
<gene>
    <name evidence="3" type="ORF">JXQ802_LOCUS5336</name>
</gene>
<evidence type="ECO:0000313" key="4">
    <source>
        <dbReference type="Proteomes" id="UP000663870"/>
    </source>
</evidence>
<dbReference type="Gene3D" id="2.60.260.20">
    <property type="entry name" value="Urease metallochaperone UreE, N-terminal domain"/>
    <property type="match status" value="2"/>
</dbReference>
<organism evidence="3 4">
    <name type="scientific">Rotaria sordida</name>
    <dbReference type="NCBI Taxonomy" id="392033"/>
    <lineage>
        <taxon>Eukaryota</taxon>
        <taxon>Metazoa</taxon>
        <taxon>Spiralia</taxon>
        <taxon>Gnathifera</taxon>
        <taxon>Rotifera</taxon>
        <taxon>Eurotatoria</taxon>
        <taxon>Bdelloidea</taxon>
        <taxon>Philodinida</taxon>
        <taxon>Philodinidae</taxon>
        <taxon>Rotaria</taxon>
    </lineage>
</organism>
<dbReference type="GO" id="GO:0005829">
    <property type="term" value="C:cytosol"/>
    <property type="evidence" value="ECO:0007669"/>
    <property type="project" value="TreeGrafter"/>
</dbReference>
<dbReference type="Proteomes" id="UP000663870">
    <property type="component" value="Unassembled WGS sequence"/>
</dbReference>
<dbReference type="GO" id="GO:0051087">
    <property type="term" value="F:protein-folding chaperone binding"/>
    <property type="evidence" value="ECO:0007669"/>
    <property type="project" value="TreeGrafter"/>
</dbReference>
<reference evidence="3" key="1">
    <citation type="submission" date="2021-02" db="EMBL/GenBank/DDBJ databases">
        <authorList>
            <person name="Nowell W R."/>
        </authorList>
    </citation>
    <scope>NUCLEOTIDE SEQUENCE</scope>
</reference>
<keyword evidence="4" id="KW-1185">Reference proteome</keyword>
<dbReference type="GO" id="GO:0000122">
    <property type="term" value="P:negative regulation of transcription by RNA polymerase II"/>
    <property type="evidence" value="ECO:0007669"/>
    <property type="project" value="TreeGrafter"/>
</dbReference>
<dbReference type="PANTHER" id="PTHR24078:SF571">
    <property type="entry name" value="J DOMAIN-CONTAINING PROTEIN"/>
    <property type="match status" value="1"/>
</dbReference>
<protein>
    <recommendedName>
        <fullName evidence="2">Chaperone DnaJ C-terminal domain-containing protein</fullName>
    </recommendedName>
</protein>
<evidence type="ECO:0000259" key="2">
    <source>
        <dbReference type="Pfam" id="PF01556"/>
    </source>
</evidence>
<dbReference type="InterPro" id="IPR008971">
    <property type="entry name" value="HSP40/DnaJ_pept-bd"/>
</dbReference>
<dbReference type="EMBL" id="CAJNOL010000079">
    <property type="protein sequence ID" value="CAF0823750.1"/>
    <property type="molecule type" value="Genomic_DNA"/>
</dbReference>
<dbReference type="CDD" id="cd10747">
    <property type="entry name" value="DnaJ_C"/>
    <property type="match status" value="1"/>
</dbReference>
<proteinExistence type="predicted"/>
<dbReference type="GO" id="GO:0051082">
    <property type="term" value="F:unfolded protein binding"/>
    <property type="evidence" value="ECO:0007669"/>
    <property type="project" value="InterPro"/>
</dbReference>
<dbReference type="InterPro" id="IPR002939">
    <property type="entry name" value="DnaJ_C"/>
</dbReference>
<feature type="domain" description="Chaperone DnaJ C-terminal" evidence="2">
    <location>
        <begin position="231"/>
        <end position="386"/>
    </location>
</feature>
<dbReference type="AlphaFoldDB" id="A0A813UI43"/>
<dbReference type="InterPro" id="IPR051339">
    <property type="entry name" value="DnaJ_subfamily_B"/>
</dbReference>
<dbReference type="GO" id="GO:0006457">
    <property type="term" value="P:protein folding"/>
    <property type="evidence" value="ECO:0007669"/>
    <property type="project" value="InterPro"/>
</dbReference>
<evidence type="ECO:0000313" key="3">
    <source>
        <dbReference type="EMBL" id="CAF0823750.1"/>
    </source>
</evidence>
<comment type="caution">
    <text evidence="3">The sequence shown here is derived from an EMBL/GenBank/DDBJ whole genome shotgun (WGS) entry which is preliminary data.</text>
</comment>
<name>A0A813UI43_9BILA</name>
<dbReference type="Pfam" id="PF01556">
    <property type="entry name" value="DnaJ_C"/>
    <property type="match status" value="1"/>
</dbReference>
<dbReference type="SUPFAM" id="SSF49493">
    <property type="entry name" value="HSP40/DnaJ peptide-binding domain"/>
    <property type="match status" value="2"/>
</dbReference>
<dbReference type="PANTHER" id="PTHR24078">
    <property type="entry name" value="DNAJ HOMOLOG SUBFAMILY C MEMBER"/>
    <property type="match status" value="1"/>
</dbReference>
<accession>A0A813UI43</accession>